<dbReference type="InterPro" id="IPR001394">
    <property type="entry name" value="Peptidase_C19_UCH"/>
</dbReference>
<dbReference type="EMBL" id="CAJOBS010001374">
    <property type="protein sequence ID" value="CAF4723695.1"/>
    <property type="molecule type" value="Genomic_DNA"/>
</dbReference>
<feature type="domain" description="USP" evidence="8">
    <location>
        <begin position="46"/>
        <end position="373"/>
    </location>
</feature>
<dbReference type="GO" id="GO:0004843">
    <property type="term" value="F:cysteine-type deubiquitinase activity"/>
    <property type="evidence" value="ECO:0007669"/>
    <property type="project" value="UniProtKB-EC"/>
</dbReference>
<dbReference type="SUPFAM" id="SSF54001">
    <property type="entry name" value="Cysteine proteinases"/>
    <property type="match status" value="1"/>
</dbReference>
<dbReference type="EMBL" id="CAJNYV010001010">
    <property type="protein sequence ID" value="CAF3398314.1"/>
    <property type="molecule type" value="Genomic_DNA"/>
</dbReference>
<dbReference type="EC" id="3.4.19.12" evidence="3"/>
<dbReference type="PROSITE" id="PS00973">
    <property type="entry name" value="USP_2"/>
    <property type="match status" value="1"/>
</dbReference>
<evidence type="ECO:0000313" key="10">
    <source>
        <dbReference type="EMBL" id="CAF4723695.1"/>
    </source>
</evidence>
<keyword evidence="5" id="KW-0833">Ubl conjugation pathway</keyword>
<dbReference type="PANTHER" id="PTHR21646">
    <property type="entry name" value="UBIQUITIN CARBOXYL-TERMINAL HYDROLASE"/>
    <property type="match status" value="1"/>
</dbReference>
<keyword evidence="6" id="KW-0378">Hydrolase</keyword>
<evidence type="ECO:0000313" key="11">
    <source>
        <dbReference type="Proteomes" id="UP000663865"/>
    </source>
</evidence>
<dbReference type="InterPro" id="IPR018200">
    <property type="entry name" value="USP_CS"/>
</dbReference>
<dbReference type="Gene3D" id="3.90.70.10">
    <property type="entry name" value="Cysteine proteinases"/>
    <property type="match status" value="1"/>
</dbReference>
<evidence type="ECO:0000256" key="3">
    <source>
        <dbReference type="ARBA" id="ARBA00012759"/>
    </source>
</evidence>
<accession>A0A818A289</accession>
<dbReference type="InterPro" id="IPR050185">
    <property type="entry name" value="Ub_carboxyl-term_hydrolase"/>
</dbReference>
<dbReference type="InterPro" id="IPR038765">
    <property type="entry name" value="Papain-like_cys_pep_sf"/>
</dbReference>
<dbReference type="GO" id="GO:0006508">
    <property type="term" value="P:proteolysis"/>
    <property type="evidence" value="ECO:0007669"/>
    <property type="project" value="UniProtKB-KW"/>
</dbReference>
<reference evidence="9" key="1">
    <citation type="submission" date="2021-02" db="EMBL/GenBank/DDBJ databases">
        <authorList>
            <person name="Nowell W R."/>
        </authorList>
    </citation>
    <scope>NUCLEOTIDE SEQUENCE</scope>
</reference>
<dbReference type="InterPro" id="IPR028889">
    <property type="entry name" value="USP"/>
</dbReference>
<dbReference type="Proteomes" id="UP000663838">
    <property type="component" value="Unassembled WGS sequence"/>
</dbReference>
<evidence type="ECO:0000313" key="9">
    <source>
        <dbReference type="EMBL" id="CAF3398314.1"/>
    </source>
</evidence>
<organism evidence="9 11">
    <name type="scientific">Rotaria socialis</name>
    <dbReference type="NCBI Taxonomy" id="392032"/>
    <lineage>
        <taxon>Eukaryota</taxon>
        <taxon>Metazoa</taxon>
        <taxon>Spiralia</taxon>
        <taxon>Gnathifera</taxon>
        <taxon>Rotifera</taxon>
        <taxon>Eurotatoria</taxon>
        <taxon>Bdelloidea</taxon>
        <taxon>Philodinida</taxon>
        <taxon>Philodinidae</taxon>
        <taxon>Rotaria</taxon>
    </lineage>
</organism>
<dbReference type="Proteomes" id="UP000663865">
    <property type="component" value="Unassembled WGS sequence"/>
</dbReference>
<evidence type="ECO:0000256" key="1">
    <source>
        <dbReference type="ARBA" id="ARBA00000707"/>
    </source>
</evidence>
<dbReference type="PANTHER" id="PTHR21646:SF24">
    <property type="entry name" value="UBIQUITIN CARBOXYL-TERMINAL HYDROLASE"/>
    <property type="match status" value="1"/>
</dbReference>
<comment type="catalytic activity">
    <reaction evidence="1">
        <text>Thiol-dependent hydrolysis of ester, thioester, amide, peptide and isopeptide bonds formed by the C-terminal Gly of ubiquitin (a 76-residue protein attached to proteins as an intracellular targeting signal).</text>
        <dbReference type="EC" id="3.4.19.12"/>
    </reaction>
</comment>
<sequence length="381" mass="43366">MSTLKKLQTTGNAINQIKADYTPSRRSLTEFSPPDRNFCRSHTNVCGLRNLGRTCYINSAIQCITNIKPLTSLLITSRQNNQMLTPVSIAYTDLILEMLYMNVTSASPVALKEKISELCSRFASFHQQDSYEFLNILIDVLCQDLCPNSAHVDSSADSAIVHGNIKSLIKCLECKKDLSSYEFFTSLPLPIPTSSSVRYKKENGMLTWLRYIFPALTHHVDVSLTMKECFDLLTKPETLSEYGQWYCNECGRLTNAEKKLNLWTLPKILILQLKRFTYDLSNNNKINTFVDYPLENLDLSDYVINPDYDRTTRYNLVAVSVHSGSLSGGHYTAFAQNFDTKRWYHFNDENVRDVSSKNEIITADACILVYIQQALLSSEVD</sequence>
<comment type="similarity">
    <text evidence="2">Belongs to the peptidase C19 family.</text>
</comment>
<evidence type="ECO:0000256" key="6">
    <source>
        <dbReference type="ARBA" id="ARBA00022801"/>
    </source>
</evidence>
<gene>
    <name evidence="9" type="ORF">KIK155_LOCUS7873</name>
    <name evidence="10" type="ORF">TOA249_LOCUS18440</name>
</gene>
<dbReference type="GO" id="GO:0016579">
    <property type="term" value="P:protein deubiquitination"/>
    <property type="evidence" value="ECO:0007669"/>
    <property type="project" value="InterPro"/>
</dbReference>
<evidence type="ECO:0000256" key="5">
    <source>
        <dbReference type="ARBA" id="ARBA00022786"/>
    </source>
</evidence>
<keyword evidence="4" id="KW-0645">Protease</keyword>
<protein>
    <recommendedName>
        <fullName evidence="3">ubiquitinyl hydrolase 1</fullName>
        <ecNumber evidence="3">3.4.19.12</ecNumber>
    </recommendedName>
</protein>
<evidence type="ECO:0000256" key="7">
    <source>
        <dbReference type="ARBA" id="ARBA00022807"/>
    </source>
</evidence>
<evidence type="ECO:0000256" key="4">
    <source>
        <dbReference type="ARBA" id="ARBA00022670"/>
    </source>
</evidence>
<keyword evidence="7" id="KW-0788">Thiol protease</keyword>
<evidence type="ECO:0000259" key="8">
    <source>
        <dbReference type="PROSITE" id="PS50235"/>
    </source>
</evidence>
<dbReference type="AlphaFoldDB" id="A0A818A289"/>
<dbReference type="PROSITE" id="PS50235">
    <property type="entry name" value="USP_3"/>
    <property type="match status" value="1"/>
</dbReference>
<dbReference type="CDD" id="cd02674">
    <property type="entry name" value="Peptidase_C19R"/>
    <property type="match status" value="1"/>
</dbReference>
<comment type="caution">
    <text evidence="9">The sequence shown here is derived from an EMBL/GenBank/DDBJ whole genome shotgun (WGS) entry which is preliminary data.</text>
</comment>
<proteinExistence type="inferred from homology"/>
<name>A0A818A289_9BILA</name>
<dbReference type="Pfam" id="PF00443">
    <property type="entry name" value="UCH"/>
    <property type="match status" value="1"/>
</dbReference>
<evidence type="ECO:0000256" key="2">
    <source>
        <dbReference type="ARBA" id="ARBA00009085"/>
    </source>
</evidence>